<dbReference type="Proteomes" id="UP001140949">
    <property type="component" value="Unassembled WGS sequence"/>
</dbReference>
<feature type="region of interest" description="Disordered" evidence="1">
    <location>
        <begin position="262"/>
        <end position="283"/>
    </location>
</feature>
<proteinExistence type="predicted"/>
<gene>
    <name evidence="2" type="ORF">M6B38_265355</name>
</gene>
<dbReference type="PANTHER" id="PTHR31348">
    <property type="entry name" value="EID1-LIKE F-BOX PROTEIN 2-RELATED"/>
    <property type="match status" value="1"/>
</dbReference>
<comment type="caution">
    <text evidence="2">The sequence shown here is derived from an EMBL/GenBank/DDBJ whole genome shotgun (WGS) entry which is preliminary data.</text>
</comment>
<dbReference type="AlphaFoldDB" id="A0AAX6ICX7"/>
<sequence length="283" mass="31086">MEPSSSNGKISSSNNNQMSNKRQQQQQQQQQSSGSDSNTGFEDERILLLVFRSVAFDPRVVSVAACVSRRIRAVARRVLWRELCVSRAPRMTSELALGAGGGVGGGGFHALAKLLLFCCGSGPGRGGIPGHLAPATRFSKTSGRSFLHRRCRGDLLYVSDPCEHEARGREADFDVGVYRGIFRGFMRSRTRASLVGRRAELESGRLRCPYCGARVWSMSAARLVPRSASRRLGSHGEKQLDYFVCVNGHLHGNCWLAHLSDDSSDCDDEKEEEEDVDSVCSMI</sequence>
<evidence type="ECO:0000313" key="3">
    <source>
        <dbReference type="Proteomes" id="UP001140949"/>
    </source>
</evidence>
<protein>
    <submittedName>
        <fullName evidence="2">EID1-like F-box protein 3</fullName>
    </submittedName>
</protein>
<feature type="compositionally biased region" description="Low complexity" evidence="1">
    <location>
        <begin position="1"/>
        <end position="38"/>
    </location>
</feature>
<evidence type="ECO:0000256" key="1">
    <source>
        <dbReference type="SAM" id="MobiDB-lite"/>
    </source>
</evidence>
<dbReference type="PANTHER" id="PTHR31348:SF3">
    <property type="entry name" value="EID1-LIKE F-BOX PROTEIN 3"/>
    <property type="match status" value="1"/>
</dbReference>
<dbReference type="InterPro" id="IPR040267">
    <property type="entry name" value="EID1-like"/>
</dbReference>
<evidence type="ECO:0000313" key="2">
    <source>
        <dbReference type="EMBL" id="KAJ6850225.1"/>
    </source>
</evidence>
<reference evidence="2" key="1">
    <citation type="journal article" date="2023" name="GigaByte">
        <title>Genome assembly of the bearded iris, Iris pallida Lam.</title>
        <authorList>
            <person name="Bruccoleri R.E."/>
            <person name="Oakeley E.J."/>
            <person name="Faust A.M.E."/>
            <person name="Altorfer M."/>
            <person name="Dessus-Babus S."/>
            <person name="Burckhardt D."/>
            <person name="Oertli M."/>
            <person name="Naumann U."/>
            <person name="Petersen F."/>
            <person name="Wong J."/>
        </authorList>
    </citation>
    <scope>NUCLEOTIDE SEQUENCE</scope>
    <source>
        <strain evidence="2">GSM-AAB239-AS_SAM_17_03QT</strain>
    </source>
</reference>
<name>A0AAX6ICX7_IRIPA</name>
<keyword evidence="3" id="KW-1185">Reference proteome</keyword>
<reference evidence="2" key="2">
    <citation type="submission" date="2023-04" db="EMBL/GenBank/DDBJ databases">
        <authorList>
            <person name="Bruccoleri R.E."/>
            <person name="Oakeley E.J."/>
            <person name="Faust A.-M."/>
            <person name="Dessus-Babus S."/>
            <person name="Altorfer M."/>
            <person name="Burckhardt D."/>
            <person name="Oertli M."/>
            <person name="Naumann U."/>
            <person name="Petersen F."/>
            <person name="Wong J."/>
        </authorList>
    </citation>
    <scope>NUCLEOTIDE SEQUENCE</scope>
    <source>
        <strain evidence="2">GSM-AAB239-AS_SAM_17_03QT</strain>
        <tissue evidence="2">Leaf</tissue>
    </source>
</reference>
<organism evidence="2 3">
    <name type="scientific">Iris pallida</name>
    <name type="common">Sweet iris</name>
    <dbReference type="NCBI Taxonomy" id="29817"/>
    <lineage>
        <taxon>Eukaryota</taxon>
        <taxon>Viridiplantae</taxon>
        <taxon>Streptophyta</taxon>
        <taxon>Embryophyta</taxon>
        <taxon>Tracheophyta</taxon>
        <taxon>Spermatophyta</taxon>
        <taxon>Magnoliopsida</taxon>
        <taxon>Liliopsida</taxon>
        <taxon>Asparagales</taxon>
        <taxon>Iridaceae</taxon>
        <taxon>Iridoideae</taxon>
        <taxon>Irideae</taxon>
        <taxon>Iris</taxon>
    </lineage>
</organism>
<accession>A0AAX6ICX7</accession>
<feature type="compositionally biased region" description="Acidic residues" evidence="1">
    <location>
        <begin position="262"/>
        <end position="277"/>
    </location>
</feature>
<dbReference type="EMBL" id="JANAVB010003198">
    <property type="protein sequence ID" value="KAJ6850225.1"/>
    <property type="molecule type" value="Genomic_DNA"/>
</dbReference>
<feature type="region of interest" description="Disordered" evidence="1">
    <location>
        <begin position="1"/>
        <end position="39"/>
    </location>
</feature>